<dbReference type="Pfam" id="PF13407">
    <property type="entry name" value="Peripla_BP_4"/>
    <property type="match status" value="1"/>
</dbReference>
<dbReference type="InterPro" id="IPR028082">
    <property type="entry name" value="Peripla_BP_I"/>
</dbReference>
<evidence type="ECO:0000313" key="6">
    <source>
        <dbReference type="EMBL" id="BAT28171.1"/>
    </source>
</evidence>
<proteinExistence type="inferred from homology"/>
<feature type="chain" id="PRO_5006058015" evidence="4">
    <location>
        <begin position="32"/>
        <end position="360"/>
    </location>
</feature>
<dbReference type="PANTHER" id="PTHR46847:SF1">
    <property type="entry name" value="D-ALLOSE-BINDING PERIPLASMIC PROTEIN-RELATED"/>
    <property type="match status" value="1"/>
</dbReference>
<dbReference type="EMBL" id="LC066377">
    <property type="protein sequence ID" value="BAT28171.1"/>
    <property type="molecule type" value="Genomic_DNA"/>
</dbReference>
<feature type="signal peptide" evidence="4">
    <location>
        <begin position="1"/>
        <end position="31"/>
    </location>
</feature>
<evidence type="ECO:0000256" key="4">
    <source>
        <dbReference type="SAM" id="SignalP"/>
    </source>
</evidence>
<feature type="domain" description="Periplasmic binding protein" evidence="5">
    <location>
        <begin position="37"/>
        <end position="296"/>
    </location>
</feature>
<evidence type="ECO:0000256" key="3">
    <source>
        <dbReference type="ARBA" id="ARBA00022729"/>
    </source>
</evidence>
<evidence type="ECO:0000259" key="5">
    <source>
        <dbReference type="Pfam" id="PF13407"/>
    </source>
</evidence>
<dbReference type="GO" id="GO:0030246">
    <property type="term" value="F:carbohydrate binding"/>
    <property type="evidence" value="ECO:0007669"/>
    <property type="project" value="UniProtKB-ARBA"/>
</dbReference>
<dbReference type="AlphaFoldDB" id="A0A0P0Z2L9"/>
<keyword evidence="3 4" id="KW-0732">Signal</keyword>
<dbReference type="InterPro" id="IPR006311">
    <property type="entry name" value="TAT_signal"/>
</dbReference>
<evidence type="ECO:0000256" key="1">
    <source>
        <dbReference type="ARBA" id="ARBA00004196"/>
    </source>
</evidence>
<sequence length="360" mass="39732">MTRIKGMNRRNVLAMGAALGAGMLAAPSAFAQGRKFIPFSNKSLDYYFFVIEEEAVKRAVQAQSFEFQATNANFDNTRQLEQWQSLMLSQPSALVADPIDSQAIVSAIRRYNQRNIPVAVIDTPSDGGDVAITVSFDNFQGGVMAANEIIDRLKQKYGSPRGTVLNCYGALASVAWRLRKEGMESVFAQYPDIKYLARPTEGQLDQMLAVTLSTLSEFPELDAVHAPSDSPSRGIVTALQQRDRWKKVGEEGHVIFVNIDGEPVALKRIQEGYMDSCVSQDPIAYGEIAVEMLIKHSLNGQAVPIGTYENDKYFWQKGEIVEGKTGPTLIIPAFVINGDNANDPRHWGTVAEKDWGIAYT</sequence>
<dbReference type="RefSeq" id="WP_062226342.1">
    <property type="nucleotide sequence ID" value="NZ_BBWR01000002.1"/>
</dbReference>
<comment type="similarity">
    <text evidence="2">Belongs to the bacterial solute-binding protein 2 family.</text>
</comment>
<dbReference type="GO" id="GO:0030313">
    <property type="term" value="C:cell envelope"/>
    <property type="evidence" value="ECO:0007669"/>
    <property type="project" value="UniProtKB-SubCell"/>
</dbReference>
<dbReference type="OrthoDB" id="6959911at2"/>
<dbReference type="SUPFAM" id="SSF53822">
    <property type="entry name" value="Periplasmic binding protein-like I"/>
    <property type="match status" value="1"/>
</dbReference>
<dbReference type="PROSITE" id="PS51318">
    <property type="entry name" value="TAT"/>
    <property type="match status" value="1"/>
</dbReference>
<dbReference type="InterPro" id="IPR025997">
    <property type="entry name" value="SBP_2_dom"/>
</dbReference>
<organism evidence="6">
    <name type="scientific">Aureimonas frigidaquae</name>
    <dbReference type="NCBI Taxonomy" id="424757"/>
    <lineage>
        <taxon>Bacteria</taxon>
        <taxon>Pseudomonadati</taxon>
        <taxon>Pseudomonadota</taxon>
        <taxon>Alphaproteobacteria</taxon>
        <taxon>Hyphomicrobiales</taxon>
        <taxon>Aurantimonadaceae</taxon>
        <taxon>Aureimonas</taxon>
    </lineage>
</organism>
<protein>
    <submittedName>
        <fullName evidence="6">Sugar ABC transporter substrate-binding protein</fullName>
    </submittedName>
</protein>
<evidence type="ECO:0000256" key="2">
    <source>
        <dbReference type="ARBA" id="ARBA00007639"/>
    </source>
</evidence>
<dbReference type="PANTHER" id="PTHR46847">
    <property type="entry name" value="D-ALLOSE-BINDING PERIPLASMIC PROTEIN-RELATED"/>
    <property type="match status" value="1"/>
</dbReference>
<reference evidence="6" key="1">
    <citation type="journal article" date="2015" name="Proc. Natl. Acad. Sci. U.S.A.">
        <title>Bacterial clade with the ribosomal RNA operon on a small plasmid rather than the chromosome.</title>
        <authorList>
            <person name="Anda M."/>
            <person name="Ohtsubo Y."/>
            <person name="Okubo T."/>
            <person name="Sugawara M."/>
            <person name="Nagata Y."/>
            <person name="Tsuda M."/>
            <person name="Minamisawa K."/>
            <person name="Mitsui H."/>
        </authorList>
    </citation>
    <scope>NUCLEOTIDE SEQUENCE</scope>
    <source>
        <strain evidence="6">JCM 14755</strain>
    </source>
</reference>
<accession>A0A0P0Z2L9</accession>
<name>A0A0P0Z2L9_9HYPH</name>
<dbReference type="Gene3D" id="3.40.50.2300">
    <property type="match status" value="2"/>
</dbReference>
<dbReference type="CDD" id="cd01536">
    <property type="entry name" value="PBP1_ABC_sugar_binding-like"/>
    <property type="match status" value="1"/>
</dbReference>
<comment type="subcellular location">
    <subcellularLocation>
        <location evidence="1">Cell envelope</location>
    </subcellularLocation>
</comment>